<dbReference type="InterPro" id="IPR011527">
    <property type="entry name" value="ABC1_TM_dom"/>
</dbReference>
<keyword evidence="6 7" id="KW-0472">Membrane</keyword>
<evidence type="ECO:0000259" key="9">
    <source>
        <dbReference type="PROSITE" id="PS50929"/>
    </source>
</evidence>
<dbReference type="STRING" id="530564.Psta_3269"/>
<comment type="subcellular location">
    <subcellularLocation>
        <location evidence="1">Cell membrane</location>
        <topology evidence="1">Multi-pass membrane protein</topology>
    </subcellularLocation>
</comment>
<dbReference type="KEGG" id="psl:Psta_3269"/>
<dbReference type="PANTHER" id="PTHR24221">
    <property type="entry name" value="ATP-BINDING CASSETTE SUB-FAMILY B"/>
    <property type="match status" value="1"/>
</dbReference>
<keyword evidence="5 7" id="KW-1133">Transmembrane helix</keyword>
<evidence type="ECO:0000256" key="7">
    <source>
        <dbReference type="SAM" id="Phobius"/>
    </source>
</evidence>
<accession>D2QX93</accession>
<dbReference type="Pfam" id="PF00664">
    <property type="entry name" value="ABC_membrane"/>
    <property type="match status" value="1"/>
</dbReference>
<protein>
    <submittedName>
        <fullName evidence="10">ABC transporter related protein</fullName>
    </submittedName>
</protein>
<dbReference type="FunFam" id="3.40.50.300:FF:000218">
    <property type="entry name" value="Multidrug ABC transporter ATP-binding protein"/>
    <property type="match status" value="1"/>
</dbReference>
<dbReference type="InterPro" id="IPR027417">
    <property type="entry name" value="P-loop_NTPase"/>
</dbReference>
<dbReference type="PANTHER" id="PTHR24221:SF654">
    <property type="entry name" value="ATP-BINDING CASSETTE SUB-FAMILY B MEMBER 6"/>
    <property type="match status" value="1"/>
</dbReference>
<evidence type="ECO:0000313" key="10">
    <source>
        <dbReference type="EMBL" id="ADB17933.1"/>
    </source>
</evidence>
<dbReference type="GO" id="GO:0005524">
    <property type="term" value="F:ATP binding"/>
    <property type="evidence" value="ECO:0007669"/>
    <property type="project" value="UniProtKB-KW"/>
</dbReference>
<evidence type="ECO:0000256" key="1">
    <source>
        <dbReference type="ARBA" id="ARBA00004651"/>
    </source>
</evidence>
<organism evidence="10 11">
    <name type="scientific">Pirellula staleyi (strain ATCC 27377 / DSM 6068 / ICPB 4128)</name>
    <name type="common">Pirella staleyi</name>
    <dbReference type="NCBI Taxonomy" id="530564"/>
    <lineage>
        <taxon>Bacteria</taxon>
        <taxon>Pseudomonadati</taxon>
        <taxon>Planctomycetota</taxon>
        <taxon>Planctomycetia</taxon>
        <taxon>Pirellulales</taxon>
        <taxon>Pirellulaceae</taxon>
        <taxon>Pirellula</taxon>
    </lineage>
</organism>
<dbReference type="SUPFAM" id="SSF90123">
    <property type="entry name" value="ABC transporter transmembrane region"/>
    <property type="match status" value="1"/>
</dbReference>
<dbReference type="InterPro" id="IPR003439">
    <property type="entry name" value="ABC_transporter-like_ATP-bd"/>
</dbReference>
<proteinExistence type="predicted"/>
<evidence type="ECO:0000313" key="11">
    <source>
        <dbReference type="Proteomes" id="UP000001887"/>
    </source>
</evidence>
<gene>
    <name evidence="10" type="ordered locus">Psta_3269</name>
</gene>
<dbReference type="GO" id="GO:0016887">
    <property type="term" value="F:ATP hydrolysis activity"/>
    <property type="evidence" value="ECO:0007669"/>
    <property type="project" value="InterPro"/>
</dbReference>
<dbReference type="InterPro" id="IPR017871">
    <property type="entry name" value="ABC_transporter-like_CS"/>
</dbReference>
<keyword evidence="4" id="KW-0067">ATP-binding</keyword>
<dbReference type="HOGENOM" id="CLU_000604_84_3_0"/>
<evidence type="ECO:0000259" key="8">
    <source>
        <dbReference type="PROSITE" id="PS50893"/>
    </source>
</evidence>
<dbReference type="PROSITE" id="PS50893">
    <property type="entry name" value="ABC_TRANSPORTER_2"/>
    <property type="match status" value="1"/>
</dbReference>
<dbReference type="SUPFAM" id="SSF52540">
    <property type="entry name" value="P-loop containing nucleoside triphosphate hydrolases"/>
    <property type="match status" value="1"/>
</dbReference>
<dbReference type="InterPro" id="IPR003593">
    <property type="entry name" value="AAA+_ATPase"/>
</dbReference>
<dbReference type="PROSITE" id="PS50929">
    <property type="entry name" value="ABC_TM1F"/>
    <property type="match status" value="1"/>
</dbReference>
<dbReference type="Proteomes" id="UP000001887">
    <property type="component" value="Chromosome"/>
</dbReference>
<feature type="transmembrane region" description="Helical" evidence="7">
    <location>
        <begin position="130"/>
        <end position="159"/>
    </location>
</feature>
<dbReference type="GO" id="GO:0005886">
    <property type="term" value="C:plasma membrane"/>
    <property type="evidence" value="ECO:0007669"/>
    <property type="project" value="UniProtKB-SubCell"/>
</dbReference>
<dbReference type="InterPro" id="IPR036640">
    <property type="entry name" value="ABC1_TM_sf"/>
</dbReference>
<keyword evidence="3" id="KW-0547">Nucleotide-binding</keyword>
<dbReference type="AlphaFoldDB" id="D2QX93"/>
<evidence type="ECO:0000256" key="4">
    <source>
        <dbReference type="ARBA" id="ARBA00022840"/>
    </source>
</evidence>
<evidence type="ECO:0000256" key="5">
    <source>
        <dbReference type="ARBA" id="ARBA00022989"/>
    </source>
</evidence>
<dbReference type="Gene3D" id="3.40.50.300">
    <property type="entry name" value="P-loop containing nucleotide triphosphate hydrolases"/>
    <property type="match status" value="1"/>
</dbReference>
<dbReference type="Gene3D" id="1.20.1560.10">
    <property type="entry name" value="ABC transporter type 1, transmembrane domain"/>
    <property type="match status" value="1"/>
</dbReference>
<dbReference type="PROSITE" id="PS00211">
    <property type="entry name" value="ABC_TRANSPORTER_1"/>
    <property type="match status" value="1"/>
</dbReference>
<dbReference type="InterPro" id="IPR039421">
    <property type="entry name" value="Type_1_exporter"/>
</dbReference>
<keyword evidence="2 7" id="KW-0812">Transmembrane</keyword>
<dbReference type="CDD" id="cd18552">
    <property type="entry name" value="ABC_6TM_MsbA_like"/>
    <property type="match status" value="1"/>
</dbReference>
<dbReference type="Pfam" id="PF00005">
    <property type="entry name" value="ABC_tran"/>
    <property type="match status" value="1"/>
</dbReference>
<evidence type="ECO:0000256" key="3">
    <source>
        <dbReference type="ARBA" id="ARBA00022741"/>
    </source>
</evidence>
<feature type="transmembrane region" description="Helical" evidence="7">
    <location>
        <begin position="218"/>
        <end position="251"/>
    </location>
</feature>
<keyword evidence="11" id="KW-1185">Reference proteome</keyword>
<name>D2QX93_PIRSD</name>
<evidence type="ECO:0000256" key="6">
    <source>
        <dbReference type="ARBA" id="ARBA00023136"/>
    </source>
</evidence>
<dbReference type="GO" id="GO:0140359">
    <property type="term" value="F:ABC-type transporter activity"/>
    <property type="evidence" value="ECO:0007669"/>
    <property type="project" value="InterPro"/>
</dbReference>
<dbReference type="EMBL" id="CP001848">
    <property type="protein sequence ID" value="ADB17933.1"/>
    <property type="molecule type" value="Genomic_DNA"/>
</dbReference>
<evidence type="ECO:0000256" key="2">
    <source>
        <dbReference type="ARBA" id="ARBA00022692"/>
    </source>
</evidence>
<dbReference type="SMART" id="SM00382">
    <property type="entry name" value="AAA"/>
    <property type="match status" value="1"/>
</dbReference>
<dbReference type="OrthoDB" id="9762778at2"/>
<dbReference type="eggNOG" id="COG1132">
    <property type="taxonomic scope" value="Bacteria"/>
</dbReference>
<feature type="domain" description="ABC transporter" evidence="8">
    <location>
        <begin position="422"/>
        <end position="644"/>
    </location>
</feature>
<feature type="domain" description="ABC transmembrane type-1" evidence="9">
    <location>
        <begin position="108"/>
        <end position="388"/>
    </location>
</feature>
<dbReference type="GO" id="GO:0034040">
    <property type="term" value="F:ATPase-coupled lipid transmembrane transporter activity"/>
    <property type="evidence" value="ECO:0007669"/>
    <property type="project" value="TreeGrafter"/>
</dbReference>
<reference evidence="10 11" key="1">
    <citation type="journal article" date="2009" name="Stand. Genomic Sci.">
        <title>Complete genome sequence of Pirellula staleyi type strain (ATCC 27377).</title>
        <authorList>
            <person name="Clum A."/>
            <person name="Tindall B.J."/>
            <person name="Sikorski J."/>
            <person name="Ivanova N."/>
            <person name="Mavrommatis K."/>
            <person name="Lucas S."/>
            <person name="Glavina del Rio T."/>
            <person name="Nolan M."/>
            <person name="Chen F."/>
            <person name="Tice H."/>
            <person name="Pitluck S."/>
            <person name="Cheng J.F."/>
            <person name="Chertkov O."/>
            <person name="Brettin T."/>
            <person name="Han C."/>
            <person name="Detter J.C."/>
            <person name="Kuske C."/>
            <person name="Bruce D."/>
            <person name="Goodwin L."/>
            <person name="Ovchinikova G."/>
            <person name="Pati A."/>
            <person name="Mikhailova N."/>
            <person name="Chen A."/>
            <person name="Palaniappan K."/>
            <person name="Land M."/>
            <person name="Hauser L."/>
            <person name="Chang Y.J."/>
            <person name="Jeffries C.D."/>
            <person name="Chain P."/>
            <person name="Rohde M."/>
            <person name="Goker M."/>
            <person name="Bristow J."/>
            <person name="Eisen J.A."/>
            <person name="Markowitz V."/>
            <person name="Hugenholtz P."/>
            <person name="Kyrpides N.C."/>
            <person name="Klenk H.P."/>
            <person name="Lapidus A."/>
        </authorList>
    </citation>
    <scope>NUCLEOTIDE SEQUENCE [LARGE SCALE GENOMIC DNA]</scope>
    <source>
        <strain evidence="11">ATCC 27377 / DSM 6068 / ICPB 4128</strain>
    </source>
</reference>
<sequence>MQHFVRALRDALPYWKYLAISLLCSVGVASLWSANIATLFPILEVTLHGESLQNWNARRLTESKAAAVQLQLELDQLEASTPPADRKADYHFRRDLLATQKRAEEARAMSAQWLGPIINRWLPTSPFGTVALLIGIIVASTFLKQVLLVSSTLLVSYVSNRIVNRIRQKIFDKAMRLDRASYLQIGTSGFMSQITHATEMLTSGITSVYGGAVSEPLKIIACLLGAWCISWRLTLFSLILAPIVAVLVLYLNRQIRNISRTMLQRSKGFHHVLLEALSSMLTVQAYGREDFERDRFKLTTREMMGYAMRSAFFNSLAGPVTELLGLSMIAISLLVGGYLVINQETHIFHIRMSDTPLSISQMMVFFGMLIGASDPIRKLSGVISGVNTGTVAASMIYPLLDRESLIVEAKHPQTVARPHGLLEFKNITFGYDPADPILKGIDLTIPFGEKLAIVGPNGGGKSTLISLLCRFYDPQQGKVLLDGTPLTEMALEDLRGRLALVSQQTELFNDSVMYNIRYGRLDATDAEVVEAARKAHAHEFISAMSGGYQTVVGQNGQRLSGGQRQRIALARAILRDPEILILDEATSQIDVASESLIHDTLAEFGRSRTVIMITHRESTLDLADRIIEVSRGTIRETDALVRPAA</sequence>